<evidence type="ECO:0008006" key="4">
    <source>
        <dbReference type="Google" id="ProtNLM"/>
    </source>
</evidence>
<dbReference type="Gene3D" id="3.40.395.10">
    <property type="entry name" value="Adenoviral Proteinase, Chain A"/>
    <property type="match status" value="1"/>
</dbReference>
<sequence>MCRSPDGSAVADSHVAREIPKDDDGGDVDPTIPSFNLGISQDEIDMSDSLSPKTVDVDGGLLVPIRVIEFMCYMLNDLPCKRFEAEIYCVNPMILGRIMTPTNLENFQDKDNPVYVGLKECWGPDVILFDKQQAARRHTLFFPICLEHHWWMYAFHPKSQNLWALDSIFRPPLTEHRKNVDR</sequence>
<evidence type="ECO:0000313" key="2">
    <source>
        <dbReference type="EMBL" id="MED6125758.1"/>
    </source>
</evidence>
<dbReference type="Proteomes" id="UP001341840">
    <property type="component" value="Unassembled WGS sequence"/>
</dbReference>
<comment type="caution">
    <text evidence="2">The sequence shown here is derived from an EMBL/GenBank/DDBJ whole genome shotgun (WGS) entry which is preliminary data.</text>
</comment>
<reference evidence="2 3" key="1">
    <citation type="journal article" date="2023" name="Plants (Basel)">
        <title>Bridging the Gap: Combining Genomics and Transcriptomics Approaches to Understand Stylosanthes scabra, an Orphan Legume from the Brazilian Caatinga.</title>
        <authorList>
            <person name="Ferreira-Neto J.R.C."/>
            <person name="da Silva M.D."/>
            <person name="Binneck E."/>
            <person name="de Melo N.F."/>
            <person name="da Silva R.H."/>
            <person name="de Melo A.L.T.M."/>
            <person name="Pandolfi V."/>
            <person name="Bustamante F.O."/>
            <person name="Brasileiro-Vidal A.C."/>
            <person name="Benko-Iseppon A.M."/>
        </authorList>
    </citation>
    <scope>NUCLEOTIDE SEQUENCE [LARGE SCALE GENOMIC DNA]</scope>
    <source>
        <tissue evidence="2">Leaves</tissue>
    </source>
</reference>
<accession>A0ABU6RNT0</accession>
<evidence type="ECO:0000256" key="1">
    <source>
        <dbReference type="SAM" id="MobiDB-lite"/>
    </source>
</evidence>
<feature type="region of interest" description="Disordered" evidence="1">
    <location>
        <begin position="1"/>
        <end position="30"/>
    </location>
</feature>
<keyword evidence="3" id="KW-1185">Reference proteome</keyword>
<feature type="compositionally biased region" description="Basic and acidic residues" evidence="1">
    <location>
        <begin position="14"/>
        <end position="23"/>
    </location>
</feature>
<protein>
    <recommendedName>
        <fullName evidence="4">Ubiquitin-like protease family profile domain-containing protein</fullName>
    </recommendedName>
</protein>
<dbReference type="EMBL" id="JASCZI010031041">
    <property type="protein sequence ID" value="MED6125758.1"/>
    <property type="molecule type" value="Genomic_DNA"/>
</dbReference>
<dbReference type="InterPro" id="IPR038765">
    <property type="entry name" value="Papain-like_cys_pep_sf"/>
</dbReference>
<evidence type="ECO:0000313" key="3">
    <source>
        <dbReference type="Proteomes" id="UP001341840"/>
    </source>
</evidence>
<name>A0ABU6RNT0_9FABA</name>
<organism evidence="2 3">
    <name type="scientific">Stylosanthes scabra</name>
    <dbReference type="NCBI Taxonomy" id="79078"/>
    <lineage>
        <taxon>Eukaryota</taxon>
        <taxon>Viridiplantae</taxon>
        <taxon>Streptophyta</taxon>
        <taxon>Embryophyta</taxon>
        <taxon>Tracheophyta</taxon>
        <taxon>Spermatophyta</taxon>
        <taxon>Magnoliopsida</taxon>
        <taxon>eudicotyledons</taxon>
        <taxon>Gunneridae</taxon>
        <taxon>Pentapetalae</taxon>
        <taxon>rosids</taxon>
        <taxon>fabids</taxon>
        <taxon>Fabales</taxon>
        <taxon>Fabaceae</taxon>
        <taxon>Papilionoideae</taxon>
        <taxon>50 kb inversion clade</taxon>
        <taxon>dalbergioids sensu lato</taxon>
        <taxon>Dalbergieae</taxon>
        <taxon>Pterocarpus clade</taxon>
        <taxon>Stylosanthes</taxon>
    </lineage>
</organism>
<dbReference type="SUPFAM" id="SSF54001">
    <property type="entry name" value="Cysteine proteinases"/>
    <property type="match status" value="1"/>
</dbReference>
<proteinExistence type="predicted"/>
<gene>
    <name evidence="2" type="ORF">PIB30_071690</name>
</gene>